<evidence type="ECO:0000313" key="4">
    <source>
        <dbReference type="Proteomes" id="UP000246702"/>
    </source>
</evidence>
<evidence type="ECO:0000256" key="1">
    <source>
        <dbReference type="ARBA" id="ARBA00022729"/>
    </source>
</evidence>
<keyword evidence="1" id="KW-0732">Signal</keyword>
<comment type="caution">
    <text evidence="3">The sequence shown here is derived from an EMBL/GenBank/DDBJ whole genome shotgun (WGS) entry which is preliminary data.</text>
</comment>
<protein>
    <recommendedName>
        <fullName evidence="5">Subtilisin-like protein</fullName>
    </recommendedName>
</protein>
<reference evidence="3 4" key="1">
    <citation type="submission" date="2016-12" db="EMBL/GenBank/DDBJ databases">
        <title>The genomes of Aspergillus section Nigri reveals drivers in fungal speciation.</title>
        <authorList>
            <consortium name="DOE Joint Genome Institute"/>
            <person name="Vesth T.C."/>
            <person name="Nybo J."/>
            <person name="Theobald S."/>
            <person name="Brandl J."/>
            <person name="Frisvad J.C."/>
            <person name="Nielsen K.F."/>
            <person name="Lyhne E.K."/>
            <person name="Kogle M.E."/>
            <person name="Kuo A."/>
            <person name="Riley R."/>
            <person name="Clum A."/>
            <person name="Nolan M."/>
            <person name="Lipzen A."/>
            <person name="Salamov A."/>
            <person name="Henrissat B."/>
            <person name="Wiebenga A."/>
            <person name="De Vries R.P."/>
            <person name="Grigoriev I.V."/>
            <person name="Mortensen U.H."/>
            <person name="Andersen M.R."/>
            <person name="Baker S.E."/>
        </authorList>
    </citation>
    <scope>NUCLEOTIDE SEQUENCE [LARGE SCALE GENOMIC DNA]</scope>
    <source>
        <strain evidence="3 4">CBS 115572</strain>
    </source>
</reference>
<dbReference type="RefSeq" id="XP_025467884.1">
    <property type="nucleotide sequence ID" value="XM_025613284.1"/>
</dbReference>
<keyword evidence="4" id="KW-1185">Reference proteome</keyword>
<sequence>MATDWDKTDPIFKPIKSGIETCLYPREFMPFLNDPPKLHRAIKSHMCSPLHDAFIAVIPASSVETLLPRITLNPKLSVSGSRGLLCSDDWFGELQKLTVTLRALPEEMGDIYRPTKMAVLDTGVRKRLARFITKYKDFVSGCDDDYQDETGYGTDVIDLIQITYAPADIYVGRVFKRRKATADTAALMTQTIDMMARRPFTTQRLNGDVIVLPSGFQHDHPGIEAAIDEARKAGILVFAAASNYGNFSGIAFPACLYTEHKLFCMFSTDANVKATPIYNLSVCSKAKESFPILGDDIRHPLAMAALSGTSFATAIGAAIAARILDYSRQKNHSTRIRSVDKLTSVEGMSAVFSEMVKGAIDNGYHCMAPWRILPPWPDEEEEDNGEWRLQARAHIYEHMEQRIWKGG</sequence>
<evidence type="ECO:0008006" key="5">
    <source>
        <dbReference type="Google" id="ProtNLM"/>
    </source>
</evidence>
<dbReference type="Proteomes" id="UP000246702">
    <property type="component" value="Unassembled WGS sequence"/>
</dbReference>
<dbReference type="Gene3D" id="3.40.50.200">
    <property type="entry name" value="Peptidase S8/S53 domain"/>
    <property type="match status" value="1"/>
</dbReference>
<evidence type="ECO:0000313" key="3">
    <source>
        <dbReference type="EMBL" id="PWY88101.1"/>
    </source>
</evidence>
<organism evidence="3 4">
    <name type="scientific">Aspergillus sclerotioniger CBS 115572</name>
    <dbReference type="NCBI Taxonomy" id="1450535"/>
    <lineage>
        <taxon>Eukaryota</taxon>
        <taxon>Fungi</taxon>
        <taxon>Dikarya</taxon>
        <taxon>Ascomycota</taxon>
        <taxon>Pezizomycotina</taxon>
        <taxon>Eurotiomycetes</taxon>
        <taxon>Eurotiomycetidae</taxon>
        <taxon>Eurotiales</taxon>
        <taxon>Aspergillaceae</taxon>
        <taxon>Aspergillus</taxon>
        <taxon>Aspergillus subgen. Circumdati</taxon>
    </lineage>
</organism>
<proteinExistence type="predicted"/>
<accession>A0A317WQX8</accession>
<gene>
    <name evidence="3" type="ORF">BO94DRAFT_546236</name>
</gene>
<dbReference type="SUPFAM" id="SSF52743">
    <property type="entry name" value="Subtilisin-like"/>
    <property type="match status" value="1"/>
</dbReference>
<dbReference type="STRING" id="1450535.A0A317WQX8"/>
<dbReference type="AlphaFoldDB" id="A0A317WQX8"/>
<dbReference type="GO" id="GO:0006508">
    <property type="term" value="P:proteolysis"/>
    <property type="evidence" value="ECO:0007669"/>
    <property type="project" value="InterPro"/>
</dbReference>
<evidence type="ECO:0000256" key="2">
    <source>
        <dbReference type="ARBA" id="ARBA00023145"/>
    </source>
</evidence>
<dbReference type="OrthoDB" id="4508363at2759"/>
<keyword evidence="2" id="KW-0865">Zymogen</keyword>
<dbReference type="GO" id="GO:0004252">
    <property type="term" value="F:serine-type endopeptidase activity"/>
    <property type="evidence" value="ECO:0007669"/>
    <property type="project" value="InterPro"/>
</dbReference>
<dbReference type="GeneID" id="37115427"/>
<dbReference type="EMBL" id="MSFK01000013">
    <property type="protein sequence ID" value="PWY88101.1"/>
    <property type="molecule type" value="Genomic_DNA"/>
</dbReference>
<name>A0A317WQX8_9EURO</name>
<dbReference type="InterPro" id="IPR036852">
    <property type="entry name" value="Peptidase_S8/S53_dom_sf"/>
</dbReference>